<feature type="transmembrane region" description="Helical" evidence="9">
    <location>
        <begin position="243"/>
        <end position="270"/>
    </location>
</feature>
<dbReference type="CDD" id="cd06581">
    <property type="entry name" value="TM_PBP1_LivM_like"/>
    <property type="match status" value="1"/>
</dbReference>
<feature type="transmembrane region" description="Helical" evidence="9">
    <location>
        <begin position="154"/>
        <end position="171"/>
    </location>
</feature>
<comment type="subcellular location">
    <subcellularLocation>
        <location evidence="1">Cell membrane</location>
        <topology evidence="1">Multi-pass membrane protein</topology>
    </subcellularLocation>
</comment>
<keyword evidence="5" id="KW-0547">Nucleotide-binding</keyword>
<dbReference type="EMBL" id="VTOW01000001">
    <property type="protein sequence ID" value="NKE69655.1"/>
    <property type="molecule type" value="Genomic_DNA"/>
</dbReference>
<dbReference type="InterPro" id="IPR003439">
    <property type="entry name" value="ABC_transporter-like_ATP-bd"/>
</dbReference>
<proteinExistence type="predicted"/>
<keyword evidence="3" id="KW-1003">Cell membrane</keyword>
<accession>A0A7X6I9S1</accession>
<dbReference type="GO" id="GO:0005886">
    <property type="term" value="C:plasma membrane"/>
    <property type="evidence" value="ECO:0007669"/>
    <property type="project" value="UniProtKB-SubCell"/>
</dbReference>
<keyword evidence="2" id="KW-0813">Transport</keyword>
<dbReference type="PANTHER" id="PTHR45772:SF8">
    <property type="entry name" value="HIGH-AFFINITY BRANCHED-CHAIN AMINO ACID TRANSPORT ATP-BINDING PROTEIN"/>
    <property type="match status" value="1"/>
</dbReference>
<dbReference type="InterPro" id="IPR051120">
    <property type="entry name" value="ABC_AA/LPS_Transport"/>
</dbReference>
<dbReference type="NCBIfam" id="TIGR03408">
    <property type="entry name" value="urea_trans_UrtC"/>
    <property type="match status" value="1"/>
</dbReference>
<dbReference type="PROSITE" id="PS50893">
    <property type="entry name" value="ABC_TRANSPORTER_2"/>
    <property type="match status" value="1"/>
</dbReference>
<feature type="transmembrane region" description="Helical" evidence="9">
    <location>
        <begin position="327"/>
        <end position="349"/>
    </location>
</feature>
<dbReference type="AlphaFoldDB" id="A0A7X6I9S1"/>
<dbReference type="SUPFAM" id="SSF52540">
    <property type="entry name" value="P-loop containing nucleoside triphosphate hydrolases"/>
    <property type="match status" value="1"/>
</dbReference>
<dbReference type="GO" id="GO:0015658">
    <property type="term" value="F:branched-chain amino acid transmembrane transporter activity"/>
    <property type="evidence" value="ECO:0007669"/>
    <property type="project" value="InterPro"/>
</dbReference>
<dbReference type="InterPro" id="IPR001851">
    <property type="entry name" value="ABC_transp_permease"/>
</dbReference>
<name>A0A7X6I9S1_9BACT</name>
<gene>
    <name evidence="11" type="primary">urtC</name>
    <name evidence="11" type="ORF">MNODULE_02700</name>
</gene>
<dbReference type="CDD" id="cd03219">
    <property type="entry name" value="ABC_Mj1267_LivG_branched"/>
    <property type="match status" value="1"/>
</dbReference>
<keyword evidence="6" id="KW-0067">ATP-binding</keyword>
<evidence type="ECO:0000313" key="11">
    <source>
        <dbReference type="EMBL" id="NKE69655.1"/>
    </source>
</evidence>
<evidence type="ECO:0000256" key="2">
    <source>
        <dbReference type="ARBA" id="ARBA00022448"/>
    </source>
</evidence>
<dbReference type="Proteomes" id="UP000534783">
    <property type="component" value="Unassembled WGS sequence"/>
</dbReference>
<dbReference type="Pfam" id="PF12399">
    <property type="entry name" value="BCA_ABC_TP_C"/>
    <property type="match status" value="1"/>
</dbReference>
<keyword evidence="7 9" id="KW-1133">Transmembrane helix</keyword>
<evidence type="ECO:0000256" key="1">
    <source>
        <dbReference type="ARBA" id="ARBA00004651"/>
    </source>
</evidence>
<keyword evidence="4 9" id="KW-0812">Transmembrane</keyword>
<feature type="transmembrane region" description="Helical" evidence="9">
    <location>
        <begin position="203"/>
        <end position="223"/>
    </location>
</feature>
<dbReference type="Pfam" id="PF02653">
    <property type="entry name" value="BPD_transp_2"/>
    <property type="match status" value="1"/>
</dbReference>
<evidence type="ECO:0000259" key="10">
    <source>
        <dbReference type="PROSITE" id="PS50893"/>
    </source>
</evidence>
<reference evidence="11 12" key="1">
    <citation type="journal article" date="2020" name="Nature">
        <title>Bacterial chemolithoautotrophy via manganese oxidation.</title>
        <authorList>
            <person name="Yu H."/>
            <person name="Leadbetter J.R."/>
        </authorList>
    </citation>
    <scope>NUCLEOTIDE SEQUENCE [LARGE SCALE GENOMIC DNA]</scope>
    <source>
        <strain evidence="11 12">Mn-1</strain>
    </source>
</reference>
<keyword evidence="12" id="KW-1185">Reference proteome</keyword>
<dbReference type="PANTHER" id="PTHR45772">
    <property type="entry name" value="CONSERVED COMPONENT OF ABC TRANSPORTER FOR NATURAL AMINO ACIDS-RELATED"/>
    <property type="match status" value="1"/>
</dbReference>
<dbReference type="InterPro" id="IPR017781">
    <property type="entry name" value="ABC_transptr_urea_ATP-bd_UrtD"/>
</dbReference>
<dbReference type="NCBIfam" id="TIGR03411">
    <property type="entry name" value="urea_trans_UrtD"/>
    <property type="match status" value="1"/>
</dbReference>
<feature type="transmembrane region" description="Helical" evidence="9">
    <location>
        <begin position="124"/>
        <end position="147"/>
    </location>
</feature>
<comment type="caution">
    <text evidence="11">The sequence shown here is derived from an EMBL/GenBank/DDBJ whole genome shotgun (WGS) entry which is preliminary data.</text>
</comment>
<feature type="domain" description="ABC transporter" evidence="10">
    <location>
        <begin position="410"/>
        <end position="650"/>
    </location>
</feature>
<dbReference type="InterPro" id="IPR043428">
    <property type="entry name" value="LivM-like"/>
</dbReference>
<dbReference type="Gene3D" id="3.40.50.300">
    <property type="entry name" value="P-loop containing nucleotide triphosphate hydrolases"/>
    <property type="match status" value="1"/>
</dbReference>
<evidence type="ECO:0000256" key="7">
    <source>
        <dbReference type="ARBA" id="ARBA00022989"/>
    </source>
</evidence>
<protein>
    <submittedName>
        <fullName evidence="11">Urea ABC transporter permease subunit UrtC</fullName>
    </submittedName>
</protein>
<evidence type="ECO:0000313" key="12">
    <source>
        <dbReference type="Proteomes" id="UP000534783"/>
    </source>
</evidence>
<sequence>MSVDSKKGNFGLIATALVLGVILPILNMLPAGAALHLPDFYLTLLGKYLSLAILAIGMDLLWGYAGILSLCQGVFFGLGGYAIGMYLMLEIGSEQSKYGEAIPDFMVWNQVAELPWFWKPFEHFGLAALGVILIPALFGGIFGYLTFRSRIKGVYVSILTQALAFAAWLLFNRNEMNLGGTNGLTDFKTLLGFSLHDPATQRGLYIATVVFLIGAYLLCRSIVSSKLGKVLRAIRDNERRLHFCGFSTTGFKVFVFSVSAVLAGVAGALYVPQVGIITPSQMGVLPSLEVVVWVALGGRGTLIGAALGAVVVNGLRTYLTTKVPQLWPFLLGGLFVAGVLFFPNGLVGLPAQIQQWVKRRFGRVKSASGMGEGLPSNGQPKEIDGSRKDVQVDVAVIEEKATAPPRETIIYLEAVTVSFEGFLALRDLNFFMERGELRFVIGPNGAGKTTLLDVISGKVKPAKGRVIFEAGTDLLPLREHQIANRGIGRKFQTPTAFPHHTVFDNLALALRGKKGVIPSLFGRRGREERERIEAILHWIGLAEHAERFAGTLAHGQRQWLEIGMVMAQEPKLLLIDEPVAGMTGKEREETGLLLEGIAREHSVLVIEHDMEFVRHFAKRVTVLHEGTVLCEGPMLQVQNDPRVVEVYLGREQEAHA</sequence>
<evidence type="ECO:0000256" key="5">
    <source>
        <dbReference type="ARBA" id="ARBA00022741"/>
    </source>
</evidence>
<dbReference type="InterPro" id="IPR017778">
    <property type="entry name" value="ABC_transptr_urea_perm_UrtC"/>
</dbReference>
<feature type="transmembrane region" description="Helical" evidence="9">
    <location>
        <begin position="12"/>
        <end position="34"/>
    </location>
</feature>
<evidence type="ECO:0000256" key="9">
    <source>
        <dbReference type="SAM" id="Phobius"/>
    </source>
</evidence>
<feature type="transmembrane region" description="Helical" evidence="9">
    <location>
        <begin position="40"/>
        <end position="62"/>
    </location>
</feature>
<organism evidence="11 12">
    <name type="scientific">Candidatus Manganitrophus noduliformans</name>
    <dbReference type="NCBI Taxonomy" id="2606439"/>
    <lineage>
        <taxon>Bacteria</taxon>
        <taxon>Pseudomonadati</taxon>
        <taxon>Nitrospirota</taxon>
        <taxon>Nitrospiria</taxon>
        <taxon>Candidatus Troglogloeales</taxon>
        <taxon>Candidatus Manganitrophaceae</taxon>
        <taxon>Candidatus Manganitrophus</taxon>
    </lineage>
</organism>
<evidence type="ECO:0000256" key="4">
    <source>
        <dbReference type="ARBA" id="ARBA00022692"/>
    </source>
</evidence>
<dbReference type="SMART" id="SM00382">
    <property type="entry name" value="AAA"/>
    <property type="match status" value="1"/>
</dbReference>
<keyword evidence="8 9" id="KW-0472">Membrane</keyword>
<evidence type="ECO:0000256" key="8">
    <source>
        <dbReference type="ARBA" id="ARBA00023136"/>
    </source>
</evidence>
<dbReference type="InterPro" id="IPR032823">
    <property type="entry name" value="BCA_ABC_TP_C"/>
</dbReference>
<evidence type="ECO:0000256" key="3">
    <source>
        <dbReference type="ARBA" id="ARBA00022475"/>
    </source>
</evidence>
<dbReference type="InterPro" id="IPR003593">
    <property type="entry name" value="AAA+_ATPase"/>
</dbReference>
<dbReference type="GO" id="GO:0016887">
    <property type="term" value="F:ATP hydrolysis activity"/>
    <property type="evidence" value="ECO:0007669"/>
    <property type="project" value="InterPro"/>
</dbReference>
<dbReference type="InterPro" id="IPR027417">
    <property type="entry name" value="P-loop_NTPase"/>
</dbReference>
<dbReference type="Pfam" id="PF00005">
    <property type="entry name" value="ABC_tran"/>
    <property type="match status" value="1"/>
</dbReference>
<evidence type="ECO:0000256" key="6">
    <source>
        <dbReference type="ARBA" id="ARBA00022840"/>
    </source>
</evidence>
<feature type="transmembrane region" description="Helical" evidence="9">
    <location>
        <begin position="69"/>
        <end position="89"/>
    </location>
</feature>
<dbReference type="GO" id="GO:0005524">
    <property type="term" value="F:ATP binding"/>
    <property type="evidence" value="ECO:0007669"/>
    <property type="project" value="UniProtKB-KW"/>
</dbReference>
<feature type="transmembrane region" description="Helical" evidence="9">
    <location>
        <begin position="290"/>
        <end position="315"/>
    </location>
</feature>